<protein>
    <recommendedName>
        <fullName evidence="1">SRR1-like domain-containing protein</fullName>
    </recommendedName>
</protein>
<dbReference type="PANTHER" id="PTHR42080">
    <property type="entry name" value="SRR1 DOMAIN-CONTAINING PROTEIN"/>
    <property type="match status" value="1"/>
</dbReference>
<dbReference type="AlphaFoldDB" id="C5FHW4"/>
<dbReference type="OMA" id="NTCEEER"/>
<feature type="domain" description="SRR1-like" evidence="1">
    <location>
        <begin position="157"/>
        <end position="333"/>
    </location>
</feature>
<evidence type="ECO:0000313" key="3">
    <source>
        <dbReference type="Proteomes" id="UP000002035"/>
    </source>
</evidence>
<accession>C5FHW4</accession>
<evidence type="ECO:0000313" key="2">
    <source>
        <dbReference type="EMBL" id="EEQ28944.1"/>
    </source>
</evidence>
<dbReference type="PANTHER" id="PTHR42080:SF3">
    <property type="entry name" value="SRR1-LIKE DOMAIN-CONTAINING PROTEIN"/>
    <property type="match status" value="1"/>
</dbReference>
<name>C5FHW4_ARTOC</name>
<dbReference type="VEuPathDB" id="FungiDB:MCYG_01763"/>
<dbReference type="Pfam" id="PF07985">
    <property type="entry name" value="SRR1"/>
    <property type="match status" value="1"/>
</dbReference>
<organism evidence="2 3">
    <name type="scientific">Arthroderma otae (strain ATCC MYA-4605 / CBS 113480)</name>
    <name type="common">Microsporum canis</name>
    <dbReference type="NCBI Taxonomy" id="554155"/>
    <lineage>
        <taxon>Eukaryota</taxon>
        <taxon>Fungi</taxon>
        <taxon>Dikarya</taxon>
        <taxon>Ascomycota</taxon>
        <taxon>Pezizomycotina</taxon>
        <taxon>Eurotiomycetes</taxon>
        <taxon>Eurotiomycetidae</taxon>
        <taxon>Onygenales</taxon>
        <taxon>Arthrodermataceae</taxon>
        <taxon>Microsporum</taxon>
    </lineage>
</organism>
<keyword evidence="3" id="KW-1185">Reference proteome</keyword>
<dbReference type="OrthoDB" id="5230585at2759"/>
<dbReference type="GeneID" id="9223086"/>
<dbReference type="RefSeq" id="XP_002848829.1">
    <property type="nucleotide sequence ID" value="XM_002848783.1"/>
</dbReference>
<reference evidence="3" key="1">
    <citation type="journal article" date="2012" name="MBio">
        <title>Comparative genome analysis of Trichophyton rubrum and related dermatophytes reveals candidate genes involved in infection.</title>
        <authorList>
            <person name="Martinez D.A."/>
            <person name="Oliver B.G."/>
            <person name="Graeser Y."/>
            <person name="Goldberg J.M."/>
            <person name="Li W."/>
            <person name="Martinez-Rossi N.M."/>
            <person name="Monod M."/>
            <person name="Shelest E."/>
            <person name="Barton R.C."/>
            <person name="Birch E."/>
            <person name="Brakhage A.A."/>
            <person name="Chen Z."/>
            <person name="Gurr S.J."/>
            <person name="Heiman D."/>
            <person name="Heitman J."/>
            <person name="Kosti I."/>
            <person name="Rossi A."/>
            <person name="Saif S."/>
            <person name="Samalova M."/>
            <person name="Saunders C.W."/>
            <person name="Shea T."/>
            <person name="Summerbell R.C."/>
            <person name="Xu J."/>
            <person name="Young S."/>
            <person name="Zeng Q."/>
            <person name="Birren B.W."/>
            <person name="Cuomo C.A."/>
            <person name="White T.C."/>
        </authorList>
    </citation>
    <scope>NUCLEOTIDE SEQUENCE [LARGE SCALE GENOMIC DNA]</scope>
    <source>
        <strain evidence="3">ATCC MYA-4605 / CBS 113480</strain>
    </source>
</reference>
<dbReference type="Proteomes" id="UP000002035">
    <property type="component" value="Unassembled WGS sequence"/>
</dbReference>
<dbReference type="HOGENOM" id="CLU_032332_0_0_1"/>
<dbReference type="eggNOG" id="ENOG502SF95">
    <property type="taxonomic scope" value="Eukaryota"/>
</dbReference>
<dbReference type="EMBL" id="DS995702">
    <property type="protein sequence ID" value="EEQ28944.1"/>
    <property type="molecule type" value="Genomic_DNA"/>
</dbReference>
<gene>
    <name evidence="2" type="ORF">MCYG_01763</name>
</gene>
<sequence length="337" mass="38230">MQTGYLDYYISNYRRVNGSYNETKWNEGTGVNIKQVKSTIKALYDNGVPFFTKDALREIQEQLEGDLRVGQKISVRGLDGVTVEFDVIAGQVIRPAEADTEYVALEIHHPVALRHKVTKERIGARPVRDFDAVKASFMEVLQRWDSSTTCLELQATLNQVKFPQNFKISKIVAFACGSISLDSITEDMSTRPLYQSLRERSSYQHALLRTLQNTISNLDGCHNIQCFAQDPIYTSVDSKVLEEFGISILDDPEGFIRVDDTTLVVSLMPNVPVKQIIVDIARPAMIIWDSSPEDGVYFTDPTSPRVNDFLNSFYHESKFPNDEENFNDVAIYTRFDA</sequence>
<evidence type="ECO:0000259" key="1">
    <source>
        <dbReference type="Pfam" id="PF07985"/>
    </source>
</evidence>
<proteinExistence type="predicted"/>
<dbReference type="InterPro" id="IPR012942">
    <property type="entry name" value="SRR1-like"/>
</dbReference>